<evidence type="ECO:0000313" key="9">
    <source>
        <dbReference type="EMBL" id="GAL18200.1"/>
    </source>
</evidence>
<dbReference type="InterPro" id="IPR003738">
    <property type="entry name" value="SRAP"/>
</dbReference>
<proteinExistence type="inferred from homology"/>
<reference evidence="9 10" key="1">
    <citation type="submission" date="2014-09" db="EMBL/GenBank/DDBJ databases">
        <title>Vibrio maritimus JCM 19235. (C45) whole genome shotgun sequence.</title>
        <authorList>
            <person name="Sawabe T."/>
            <person name="Meirelles P."/>
            <person name="Nakanishi M."/>
            <person name="Sayaka M."/>
            <person name="Hattori M."/>
            <person name="Ohkuma M."/>
        </authorList>
    </citation>
    <scope>NUCLEOTIDE SEQUENCE [LARGE SCALE GENOMIC DNA]</scope>
    <source>
        <strain evidence="10">JCM19235</strain>
    </source>
</reference>
<evidence type="ECO:0000256" key="5">
    <source>
        <dbReference type="ARBA" id="ARBA00023124"/>
    </source>
</evidence>
<evidence type="ECO:0000256" key="6">
    <source>
        <dbReference type="ARBA" id="ARBA00023125"/>
    </source>
</evidence>
<gene>
    <name evidence="9" type="ORF">JCM19235_6753</name>
</gene>
<dbReference type="GO" id="GO:0016829">
    <property type="term" value="F:lyase activity"/>
    <property type="evidence" value="ECO:0007669"/>
    <property type="project" value="UniProtKB-KW"/>
</dbReference>
<dbReference type="EMBL" id="BBMR01000002">
    <property type="protein sequence ID" value="GAL18200.1"/>
    <property type="molecule type" value="Genomic_DNA"/>
</dbReference>
<evidence type="ECO:0000256" key="7">
    <source>
        <dbReference type="ARBA" id="ARBA00023239"/>
    </source>
</evidence>
<dbReference type="Proteomes" id="UP000029228">
    <property type="component" value="Unassembled WGS sequence"/>
</dbReference>
<accession>A0A090RRZ1</accession>
<keyword evidence="3" id="KW-0227">DNA damage</keyword>
<evidence type="ECO:0000256" key="1">
    <source>
        <dbReference type="ARBA" id="ARBA00008136"/>
    </source>
</evidence>
<dbReference type="SUPFAM" id="SSF143081">
    <property type="entry name" value="BB1717-like"/>
    <property type="match status" value="1"/>
</dbReference>
<evidence type="ECO:0000256" key="3">
    <source>
        <dbReference type="ARBA" id="ARBA00022763"/>
    </source>
</evidence>
<dbReference type="GO" id="GO:0008233">
    <property type="term" value="F:peptidase activity"/>
    <property type="evidence" value="ECO:0007669"/>
    <property type="project" value="UniProtKB-KW"/>
</dbReference>
<dbReference type="AlphaFoldDB" id="A0A090RRZ1"/>
<dbReference type="Pfam" id="PF02586">
    <property type="entry name" value="SRAP"/>
    <property type="match status" value="1"/>
</dbReference>
<keyword evidence="2 8" id="KW-0645">Protease</keyword>
<organism evidence="9 10">
    <name type="scientific">Vibrio maritimus</name>
    <dbReference type="NCBI Taxonomy" id="990268"/>
    <lineage>
        <taxon>Bacteria</taxon>
        <taxon>Pseudomonadati</taxon>
        <taxon>Pseudomonadota</taxon>
        <taxon>Gammaproteobacteria</taxon>
        <taxon>Vibrionales</taxon>
        <taxon>Vibrionaceae</taxon>
        <taxon>Vibrio</taxon>
    </lineage>
</organism>
<comment type="caution">
    <text evidence="9">The sequence shown here is derived from an EMBL/GenBank/DDBJ whole genome shotgun (WGS) entry which is preliminary data.</text>
</comment>
<dbReference type="OrthoDB" id="6192129at2"/>
<evidence type="ECO:0000256" key="4">
    <source>
        <dbReference type="ARBA" id="ARBA00022801"/>
    </source>
</evidence>
<keyword evidence="6" id="KW-0238">DNA-binding</keyword>
<dbReference type="InterPro" id="IPR036590">
    <property type="entry name" value="SRAP-like"/>
</dbReference>
<dbReference type="GO" id="GO:0106300">
    <property type="term" value="P:protein-DNA covalent cross-linking repair"/>
    <property type="evidence" value="ECO:0007669"/>
    <property type="project" value="InterPro"/>
</dbReference>
<keyword evidence="10" id="KW-1185">Reference proteome</keyword>
<dbReference type="EC" id="3.4.-.-" evidence="8"/>
<evidence type="ECO:0000313" key="10">
    <source>
        <dbReference type="Proteomes" id="UP000029228"/>
    </source>
</evidence>
<name>A0A090RRZ1_9VIBR</name>
<keyword evidence="5" id="KW-0190">Covalent protein-DNA linkage</keyword>
<sequence length="191" mass="22080">MCGRLNIIDDPFSQYVSEQLGLEFSTSQKTELFPSEQIDCIVSSTEQKLFTLPLNWGIKPSWSKRLIINAQAESVVTKPTFSDAYAYHRVIVPCSGWYEWKQNELSEKTKYLFSAESHRPLYMAAVGYPQTLQVVTLTTKPTKHYSRYHHRMPLILTPQAAMQWLVPSIDRHDEILNSLVRDELWQVAKVS</sequence>
<dbReference type="Gene3D" id="3.90.1680.10">
    <property type="entry name" value="SOS response associated peptidase-like"/>
    <property type="match status" value="1"/>
</dbReference>
<protein>
    <recommendedName>
        <fullName evidence="8">Abasic site processing protein</fullName>
        <ecNumber evidence="8">3.4.-.-</ecNumber>
    </recommendedName>
</protein>
<dbReference type="GO" id="GO:0006508">
    <property type="term" value="P:proteolysis"/>
    <property type="evidence" value="ECO:0007669"/>
    <property type="project" value="UniProtKB-KW"/>
</dbReference>
<dbReference type="PANTHER" id="PTHR13604">
    <property type="entry name" value="DC12-RELATED"/>
    <property type="match status" value="1"/>
</dbReference>
<keyword evidence="4 8" id="KW-0378">Hydrolase</keyword>
<evidence type="ECO:0000256" key="2">
    <source>
        <dbReference type="ARBA" id="ARBA00022670"/>
    </source>
</evidence>
<keyword evidence="7" id="KW-0456">Lyase</keyword>
<dbReference type="GO" id="GO:0003697">
    <property type="term" value="F:single-stranded DNA binding"/>
    <property type="evidence" value="ECO:0007669"/>
    <property type="project" value="InterPro"/>
</dbReference>
<evidence type="ECO:0000256" key="8">
    <source>
        <dbReference type="RuleBase" id="RU364100"/>
    </source>
</evidence>
<dbReference type="PANTHER" id="PTHR13604:SF0">
    <property type="entry name" value="ABASIC SITE PROCESSING PROTEIN HMCES"/>
    <property type="match status" value="1"/>
</dbReference>
<dbReference type="STRING" id="990268.JCM19235_6753"/>
<comment type="similarity">
    <text evidence="1 8">Belongs to the SOS response-associated peptidase family.</text>
</comment>